<feature type="compositionally biased region" description="Polar residues" evidence="5">
    <location>
        <begin position="301"/>
        <end position="311"/>
    </location>
</feature>
<keyword evidence="4" id="KW-0539">Nucleus</keyword>
<comment type="caution">
    <text evidence="6">The sequence shown here is derived from an EMBL/GenBank/DDBJ whole genome shotgun (WGS) entry which is preliminary data.</text>
</comment>
<keyword evidence="7" id="KW-1185">Reference proteome</keyword>
<protein>
    <recommendedName>
        <fullName evidence="2">DNA polymerase delta subunit 3</fullName>
    </recommendedName>
</protein>
<evidence type="ECO:0000256" key="1">
    <source>
        <dbReference type="ARBA" id="ARBA00004123"/>
    </source>
</evidence>
<reference evidence="6" key="1">
    <citation type="submission" date="2022-07" db="EMBL/GenBank/DDBJ databases">
        <title>Phylogenomic reconstructions and comparative analyses of Kickxellomycotina fungi.</title>
        <authorList>
            <person name="Reynolds N.K."/>
            <person name="Stajich J.E."/>
            <person name="Barry K."/>
            <person name="Grigoriev I.V."/>
            <person name="Crous P."/>
            <person name="Smith M.E."/>
        </authorList>
    </citation>
    <scope>NUCLEOTIDE SEQUENCE</scope>
    <source>
        <strain evidence="6">IMI 214461</strain>
    </source>
</reference>
<proteinExistence type="predicted"/>
<dbReference type="Pfam" id="PF09507">
    <property type="entry name" value="CDC27"/>
    <property type="match status" value="1"/>
</dbReference>
<feature type="region of interest" description="Disordered" evidence="5">
    <location>
        <begin position="156"/>
        <end position="241"/>
    </location>
</feature>
<evidence type="ECO:0000313" key="7">
    <source>
        <dbReference type="Proteomes" id="UP001150907"/>
    </source>
</evidence>
<evidence type="ECO:0000256" key="2">
    <source>
        <dbReference type="ARBA" id="ARBA00017589"/>
    </source>
</evidence>
<dbReference type="PANTHER" id="PTHR17598:SF13">
    <property type="entry name" value="DNA POLYMERASE DELTA SUBUNIT 3"/>
    <property type="match status" value="1"/>
</dbReference>
<feature type="region of interest" description="Disordered" evidence="5">
    <location>
        <begin position="253"/>
        <end position="402"/>
    </location>
</feature>
<sequence length="402" mass="43094">MSAAADMLRLWVLQEEQVVTYRRLSRELKVHVNIAKQAMLEFYEANRASCFATFLLTGTKRSGAEMNDGASITTEMVVKLVAAQELANAQQGLDAADSHIYSLGCHASSDKNVLVMANISAGPIRDIAEFNAVGSSVAKLPGLCIKHVAVSPTAPPRETKIATAASVESAESGAESSTDKPSTRTPAKASGQKSFFGRSVSKSTPVKSESGGTAETASTPVKEEPKSPAEPHIDSDLDMNDVEDVQLNTKRRVEDMFADDDSLDDFASGSESLPKQETQGTVAAASREASDIEMSDKADSQDMQLADSQSGSSRRVHKRRKVSRVKHTKNKRGMLVTQTVEEWESFSESEPEPTSRVTATKHQSAGESDTSSSSLANASKKSIGKSKSAVPQRSILSFFGKK</sequence>
<feature type="compositionally biased region" description="Basic and acidic residues" evidence="5">
    <location>
        <begin position="221"/>
        <end position="235"/>
    </location>
</feature>
<feature type="compositionally biased region" description="Acidic residues" evidence="5">
    <location>
        <begin position="341"/>
        <end position="351"/>
    </location>
</feature>
<dbReference type="Proteomes" id="UP001150907">
    <property type="component" value="Unassembled WGS sequence"/>
</dbReference>
<feature type="compositionally biased region" description="Basic and acidic residues" evidence="5">
    <location>
        <begin position="288"/>
        <end position="300"/>
    </location>
</feature>
<dbReference type="InterPro" id="IPR019038">
    <property type="entry name" value="POLD3"/>
</dbReference>
<dbReference type="OrthoDB" id="514823at2759"/>
<evidence type="ECO:0000256" key="5">
    <source>
        <dbReference type="SAM" id="MobiDB-lite"/>
    </source>
</evidence>
<feature type="compositionally biased region" description="Low complexity" evidence="5">
    <location>
        <begin position="368"/>
        <end position="388"/>
    </location>
</feature>
<gene>
    <name evidence="6" type="ORF">H4R26_004209</name>
</gene>
<feature type="compositionally biased region" description="Low complexity" evidence="5">
    <location>
        <begin position="162"/>
        <end position="176"/>
    </location>
</feature>
<evidence type="ECO:0000256" key="3">
    <source>
        <dbReference type="ARBA" id="ARBA00022705"/>
    </source>
</evidence>
<feature type="compositionally biased region" description="Basic residues" evidence="5">
    <location>
        <begin position="314"/>
        <end position="332"/>
    </location>
</feature>
<accession>A0A9W8BHM9</accession>
<keyword evidence="3" id="KW-0235">DNA replication</keyword>
<feature type="compositionally biased region" description="Polar residues" evidence="5">
    <location>
        <begin position="269"/>
        <end position="281"/>
    </location>
</feature>
<dbReference type="Gene3D" id="3.90.1030.20">
    <property type="entry name" value="DNA polymerase delta, p66 (Cdc27) subunit, wHTH domain"/>
    <property type="match status" value="1"/>
</dbReference>
<dbReference type="AlphaFoldDB" id="A0A9W8BHM9"/>
<dbReference type="GO" id="GO:0003887">
    <property type="term" value="F:DNA-directed DNA polymerase activity"/>
    <property type="evidence" value="ECO:0007669"/>
    <property type="project" value="TreeGrafter"/>
</dbReference>
<feature type="compositionally biased region" description="Polar residues" evidence="5">
    <location>
        <begin position="200"/>
        <end position="219"/>
    </location>
</feature>
<dbReference type="GO" id="GO:0006271">
    <property type="term" value="P:DNA strand elongation involved in DNA replication"/>
    <property type="evidence" value="ECO:0007669"/>
    <property type="project" value="TreeGrafter"/>
</dbReference>
<evidence type="ECO:0000256" key="4">
    <source>
        <dbReference type="ARBA" id="ARBA00023242"/>
    </source>
</evidence>
<dbReference type="GO" id="GO:1904161">
    <property type="term" value="P:DNA synthesis involved in UV-damage excision repair"/>
    <property type="evidence" value="ECO:0007669"/>
    <property type="project" value="TreeGrafter"/>
</dbReference>
<dbReference type="GO" id="GO:0006297">
    <property type="term" value="P:nucleotide-excision repair, DNA gap filling"/>
    <property type="evidence" value="ECO:0007669"/>
    <property type="project" value="TreeGrafter"/>
</dbReference>
<comment type="subcellular location">
    <subcellularLocation>
        <location evidence="1">Nucleus</location>
    </subcellularLocation>
</comment>
<organism evidence="6 7">
    <name type="scientific">Coemansia thaxteri</name>
    <dbReference type="NCBI Taxonomy" id="2663907"/>
    <lineage>
        <taxon>Eukaryota</taxon>
        <taxon>Fungi</taxon>
        <taxon>Fungi incertae sedis</taxon>
        <taxon>Zoopagomycota</taxon>
        <taxon>Kickxellomycotina</taxon>
        <taxon>Kickxellomycetes</taxon>
        <taxon>Kickxellales</taxon>
        <taxon>Kickxellaceae</taxon>
        <taxon>Coemansia</taxon>
    </lineage>
</organism>
<name>A0A9W8BHM9_9FUNG</name>
<dbReference type="GO" id="GO:0043625">
    <property type="term" value="C:delta DNA polymerase complex"/>
    <property type="evidence" value="ECO:0007669"/>
    <property type="project" value="InterPro"/>
</dbReference>
<feature type="compositionally biased region" description="Polar residues" evidence="5">
    <location>
        <begin position="356"/>
        <end position="367"/>
    </location>
</feature>
<dbReference type="PANTHER" id="PTHR17598">
    <property type="entry name" value="DNA POLYMERASE DELTA SUBUNIT 3"/>
    <property type="match status" value="1"/>
</dbReference>
<dbReference type="EMBL" id="JANBQF010000425">
    <property type="protein sequence ID" value="KAJ2001278.1"/>
    <property type="molecule type" value="Genomic_DNA"/>
</dbReference>
<dbReference type="InterPro" id="IPR041913">
    <property type="entry name" value="POLD3_sf"/>
</dbReference>
<evidence type="ECO:0000313" key="6">
    <source>
        <dbReference type="EMBL" id="KAJ2001278.1"/>
    </source>
</evidence>